<feature type="coiled-coil region" evidence="1">
    <location>
        <begin position="433"/>
        <end position="467"/>
    </location>
</feature>
<protein>
    <submittedName>
        <fullName evidence="3">Uncharacterized protein</fullName>
    </submittedName>
</protein>
<dbReference type="EMBL" id="JAVRQU010000021">
    <property type="protein sequence ID" value="KAK5691516.1"/>
    <property type="molecule type" value="Genomic_DNA"/>
</dbReference>
<sequence length="574" mass="64262">MSGATRQQAATTPSVPSGTNRVTPESLVTPGTANSDPPNGPALVARGAGTIRPASSQSVNVARLPQLAAMNADTAFGASDQIPVTSNEQPPSEEGPEQLEERQCVARLESFQHTAKTLLAVNQKKDDEIKKLKRKLEHAESINKTLMERNSALTTRERELENRKRNFEARRKKFESTREDIQASEQALKDQVQDLREKNWILQHSEDCYASIAAASKMAERKAVNNVGVLRALLASLGQHITVPQLAELGVRDLDPIPEFEGPRYDWTRRPKEVAEIIEAHNARCFPPEPFPVTYRSPDRALVHKAREAHEHAKRRSSDDDDEDRPSKRQRRKERSSAPRELIGVRQTSTTFSANEAGHPPMGGPTRGRGNRNTTMVHSPTQPRQPQHLRPEQSAWGNSSPSLSREQERDRERDEADGYALRTDNRLNLTLDLTDAEQTAAQAAVRAMTAEREAAEARVEASEEQDRVGSIMRYLGSLSSKYDVARANVEDFIRQTNHAKSKRADAQEENSRLRGENENLRARVKVLEDETRARKVEEKVAEATAKRPSRKRKDPDVSMDSAPKGKKQRRELGL</sequence>
<gene>
    <name evidence="3" type="ORF">LTR97_011509</name>
</gene>
<evidence type="ECO:0000256" key="1">
    <source>
        <dbReference type="SAM" id="Coils"/>
    </source>
</evidence>
<feature type="compositionally biased region" description="Polar residues" evidence="2">
    <location>
        <begin position="395"/>
        <end position="404"/>
    </location>
</feature>
<feature type="region of interest" description="Disordered" evidence="2">
    <location>
        <begin position="72"/>
        <end position="101"/>
    </location>
</feature>
<dbReference type="Proteomes" id="UP001310594">
    <property type="component" value="Unassembled WGS sequence"/>
</dbReference>
<feature type="region of interest" description="Disordered" evidence="2">
    <location>
        <begin position="1"/>
        <end position="55"/>
    </location>
</feature>
<reference evidence="3" key="1">
    <citation type="submission" date="2023-08" db="EMBL/GenBank/DDBJ databases">
        <title>Black Yeasts Isolated from many extreme environments.</title>
        <authorList>
            <person name="Coleine C."/>
            <person name="Stajich J.E."/>
            <person name="Selbmann L."/>
        </authorList>
    </citation>
    <scope>NUCLEOTIDE SEQUENCE</scope>
    <source>
        <strain evidence="3">CCFEE 5810</strain>
    </source>
</reference>
<name>A0AAN7W5C2_9PEZI</name>
<feature type="compositionally biased region" description="Basic residues" evidence="2">
    <location>
        <begin position="564"/>
        <end position="574"/>
    </location>
</feature>
<keyword evidence="1" id="KW-0175">Coiled coil</keyword>
<feature type="compositionally biased region" description="Basic and acidic residues" evidence="2">
    <location>
        <begin position="405"/>
        <end position="416"/>
    </location>
</feature>
<proteinExistence type="predicted"/>
<comment type="caution">
    <text evidence="3">The sequence shown here is derived from an EMBL/GenBank/DDBJ whole genome shotgun (WGS) entry which is preliminary data.</text>
</comment>
<evidence type="ECO:0000313" key="4">
    <source>
        <dbReference type="Proteomes" id="UP001310594"/>
    </source>
</evidence>
<organism evidence="3 4">
    <name type="scientific">Elasticomyces elasticus</name>
    <dbReference type="NCBI Taxonomy" id="574655"/>
    <lineage>
        <taxon>Eukaryota</taxon>
        <taxon>Fungi</taxon>
        <taxon>Dikarya</taxon>
        <taxon>Ascomycota</taxon>
        <taxon>Pezizomycotina</taxon>
        <taxon>Dothideomycetes</taxon>
        <taxon>Dothideomycetidae</taxon>
        <taxon>Mycosphaerellales</taxon>
        <taxon>Teratosphaeriaceae</taxon>
        <taxon>Elasticomyces</taxon>
    </lineage>
</organism>
<accession>A0AAN7W5C2</accession>
<evidence type="ECO:0000256" key="2">
    <source>
        <dbReference type="SAM" id="MobiDB-lite"/>
    </source>
</evidence>
<feature type="compositionally biased region" description="Polar residues" evidence="2">
    <location>
        <begin position="1"/>
        <end position="23"/>
    </location>
</feature>
<feature type="compositionally biased region" description="Basic and acidic residues" evidence="2">
    <location>
        <begin position="502"/>
        <end position="545"/>
    </location>
</feature>
<feature type="region of interest" description="Disordered" evidence="2">
    <location>
        <begin position="305"/>
        <end position="419"/>
    </location>
</feature>
<feature type="region of interest" description="Disordered" evidence="2">
    <location>
        <begin position="497"/>
        <end position="574"/>
    </location>
</feature>
<dbReference type="AlphaFoldDB" id="A0AAN7W5C2"/>
<feature type="coiled-coil region" evidence="1">
    <location>
        <begin position="115"/>
        <end position="198"/>
    </location>
</feature>
<evidence type="ECO:0000313" key="3">
    <source>
        <dbReference type="EMBL" id="KAK5691516.1"/>
    </source>
</evidence>